<organism evidence="1 2">
    <name type="scientific">Acanthopleuribacter pedis</name>
    <dbReference type="NCBI Taxonomy" id="442870"/>
    <lineage>
        <taxon>Bacteria</taxon>
        <taxon>Pseudomonadati</taxon>
        <taxon>Acidobacteriota</taxon>
        <taxon>Holophagae</taxon>
        <taxon>Acanthopleuribacterales</taxon>
        <taxon>Acanthopleuribacteraceae</taxon>
        <taxon>Acanthopleuribacter</taxon>
    </lineage>
</organism>
<dbReference type="Proteomes" id="UP000664417">
    <property type="component" value="Unassembled WGS sequence"/>
</dbReference>
<dbReference type="Pfam" id="PF10977">
    <property type="entry name" value="DUF2797"/>
    <property type="match status" value="1"/>
</dbReference>
<proteinExistence type="predicted"/>
<dbReference type="RefSeq" id="WP_207858678.1">
    <property type="nucleotide sequence ID" value="NZ_JAFREP010000007.1"/>
</dbReference>
<reference evidence="1" key="1">
    <citation type="submission" date="2021-03" db="EMBL/GenBank/DDBJ databases">
        <authorList>
            <person name="Wang G."/>
        </authorList>
    </citation>
    <scope>NUCLEOTIDE SEQUENCE</scope>
    <source>
        <strain evidence="1">KCTC 12899</strain>
    </source>
</reference>
<gene>
    <name evidence="1" type="ORF">J3U88_10350</name>
</gene>
<dbReference type="EMBL" id="JAFREP010000007">
    <property type="protein sequence ID" value="MBO1318860.1"/>
    <property type="molecule type" value="Genomic_DNA"/>
</dbReference>
<dbReference type="AlphaFoldDB" id="A0A8J7QFE1"/>
<evidence type="ECO:0000313" key="1">
    <source>
        <dbReference type="EMBL" id="MBO1318860.1"/>
    </source>
</evidence>
<dbReference type="InterPro" id="IPR021246">
    <property type="entry name" value="DUF2797"/>
</dbReference>
<evidence type="ECO:0000313" key="2">
    <source>
        <dbReference type="Proteomes" id="UP000664417"/>
    </source>
</evidence>
<keyword evidence="2" id="KW-1185">Reference proteome</keyword>
<sequence length="274" mass="30804">MQLYSGHLSKMAATLGDPIQYELRLDELKVPLNGFIGGEIHLRFTGRIECFGCGKKIKKSYQQGYCFPCTQTLAECDMCILKPEQCHFAAGTCRQPDWGLSRCMKPHYVYLANSSGMKVGITRETQIPTRWIDQGAIQALPILKVGTRLLSGLVEVLFKKHVADKTNWRQMLKGEVEPRDLPAFRDELFAKSQGLIAELQAEHGEDAVTLLTDEVPVDLRFPVEQHPTKIKSHNFDKTPEISGTLHGIKGQYLLLDSGVLNIRKFGGYHVEFEA</sequence>
<name>A0A8J7QFE1_9BACT</name>
<comment type="caution">
    <text evidence="1">The sequence shown here is derived from an EMBL/GenBank/DDBJ whole genome shotgun (WGS) entry which is preliminary data.</text>
</comment>
<protein>
    <submittedName>
        <fullName evidence="1">DUF2797 domain-containing protein</fullName>
    </submittedName>
</protein>
<accession>A0A8J7QFE1</accession>